<dbReference type="SUPFAM" id="SSF48452">
    <property type="entry name" value="TPR-like"/>
    <property type="match status" value="1"/>
</dbReference>
<reference evidence="3" key="1">
    <citation type="journal article" date="2018" name="Int. J. Syst. Evol. Microbiol.">
        <title>Carboxylicivirga sediminis sp. nov., isolated from coastal sediment.</title>
        <authorList>
            <person name="Wang F.Q."/>
            <person name="Ren L.H."/>
            <person name="Zou R.J."/>
            <person name="Sun Y.Z."/>
            <person name="Liu X.J."/>
            <person name="Jiang F."/>
            <person name="Liu L.J."/>
        </authorList>
    </citation>
    <scope>NUCLEOTIDE SEQUENCE</scope>
    <source>
        <strain evidence="3">JR1</strain>
    </source>
</reference>
<evidence type="ECO:0000313" key="3">
    <source>
        <dbReference type="EMBL" id="MBR8536371.1"/>
    </source>
</evidence>
<dbReference type="InterPro" id="IPR041662">
    <property type="entry name" value="SusD-like_2"/>
</dbReference>
<keyword evidence="2" id="KW-0732">Signal</keyword>
<comment type="caution">
    <text evidence="3">The sequence shown here is derived from an EMBL/GenBank/DDBJ whole genome shotgun (WGS) entry which is preliminary data.</text>
</comment>
<evidence type="ECO:0000256" key="2">
    <source>
        <dbReference type="SAM" id="SignalP"/>
    </source>
</evidence>
<dbReference type="RefSeq" id="WP_212191402.1">
    <property type="nucleotide sequence ID" value="NZ_JAGTAR010000018.1"/>
</dbReference>
<dbReference type="Pfam" id="PF12771">
    <property type="entry name" value="SusD-like_2"/>
    <property type="match status" value="1"/>
</dbReference>
<keyword evidence="3" id="KW-0449">Lipoprotein</keyword>
<organism evidence="3 4">
    <name type="scientific">Carboxylicivirga sediminis</name>
    <dbReference type="NCBI Taxonomy" id="2006564"/>
    <lineage>
        <taxon>Bacteria</taxon>
        <taxon>Pseudomonadati</taxon>
        <taxon>Bacteroidota</taxon>
        <taxon>Bacteroidia</taxon>
        <taxon>Marinilabiliales</taxon>
        <taxon>Marinilabiliaceae</taxon>
        <taxon>Carboxylicivirga</taxon>
    </lineage>
</organism>
<reference evidence="3" key="2">
    <citation type="submission" date="2021-04" db="EMBL/GenBank/DDBJ databases">
        <authorList>
            <person name="Zhang T."/>
            <person name="Zhang Y."/>
            <person name="Lu D."/>
            <person name="Zuo D."/>
            <person name="Du Z."/>
        </authorList>
    </citation>
    <scope>NUCLEOTIDE SEQUENCE</scope>
    <source>
        <strain evidence="3">JR1</strain>
    </source>
</reference>
<feature type="region of interest" description="Disordered" evidence="1">
    <location>
        <begin position="562"/>
        <end position="585"/>
    </location>
</feature>
<sequence length="625" mass="70572">MRNKITYMLLAAVMLFSAACTDDFERINNDPNQGEKIDPGLLLTRVWMRYNGTPHEELRGNMIMAGPLSGIVQSAYRTGQAFDGNNDQYNEAKYVEMYKDAVKNGVQLLKNLDTDKENDNTAKTSIANISLQFVFQRLTDMYGDIPYHDAGNAYNTGSFYPEFDSQEDIYKSMVDSLKKHRDILMETDAEPFLPKNDIFFGNLDEMERNKAWARTANSLIMRLGMNASAADESWARSTVEEAANNKAGFITSIKIGDAFILQTSVNGGDWGNHINGANATKWGHTYVGEKWLRLAQRNRDPRIFYVASQVINNSDWSAWTGMSNFDAFEEAPQYGEPWKPVTFMPVKAGGTESLSIRAMYAVKGEDGNQTKVGGDWFVDLNTHTADYAQYHTLTGINPETVGHREAPIVVFGGDESYYILAEAKERGWNVPGDVASNLEKAMELTFEKYPVLFQKGSNSPQTYLAMQSATEGTDLSYEGLQAEYMDKVMDETIDLELIWRERWKSLMTTFAYDAFTLWNRTNLSIIPQGIPYPGTEFTEIPVYTAEQVEDPAFAMEIPTSEFTSQPFHNGGDTEGHRPRRINYPNAERTNNTENIEAAIQRQISEYGQVGNGSHFITTRMWISKQ</sequence>
<evidence type="ECO:0000256" key="1">
    <source>
        <dbReference type="SAM" id="MobiDB-lite"/>
    </source>
</evidence>
<keyword evidence="4" id="KW-1185">Reference proteome</keyword>
<name>A0A941IX32_9BACT</name>
<dbReference type="Proteomes" id="UP000679220">
    <property type="component" value="Unassembled WGS sequence"/>
</dbReference>
<protein>
    <submittedName>
        <fullName evidence="3">SusD/RagB family nutrient-binding outer membrane lipoprotein</fullName>
    </submittedName>
</protein>
<accession>A0A941IX32</accession>
<feature type="chain" id="PRO_5036737117" evidence="2">
    <location>
        <begin position="22"/>
        <end position="625"/>
    </location>
</feature>
<evidence type="ECO:0000313" key="4">
    <source>
        <dbReference type="Proteomes" id="UP000679220"/>
    </source>
</evidence>
<gene>
    <name evidence="3" type="ORF">KDU71_12435</name>
</gene>
<dbReference type="PROSITE" id="PS51257">
    <property type="entry name" value="PROKAR_LIPOPROTEIN"/>
    <property type="match status" value="1"/>
</dbReference>
<dbReference type="AlphaFoldDB" id="A0A941IX32"/>
<proteinExistence type="predicted"/>
<dbReference type="EMBL" id="JAGTAR010000018">
    <property type="protein sequence ID" value="MBR8536371.1"/>
    <property type="molecule type" value="Genomic_DNA"/>
</dbReference>
<dbReference type="Gene3D" id="1.25.40.390">
    <property type="match status" value="2"/>
</dbReference>
<feature type="signal peptide" evidence="2">
    <location>
        <begin position="1"/>
        <end position="21"/>
    </location>
</feature>
<dbReference type="InterPro" id="IPR011990">
    <property type="entry name" value="TPR-like_helical_dom_sf"/>
</dbReference>